<reference evidence="1" key="1">
    <citation type="journal article" date="2015" name="Nature">
        <title>Complex archaea that bridge the gap between prokaryotes and eukaryotes.</title>
        <authorList>
            <person name="Spang A."/>
            <person name="Saw J.H."/>
            <person name="Jorgensen S.L."/>
            <person name="Zaremba-Niedzwiedzka K."/>
            <person name="Martijn J."/>
            <person name="Lind A.E."/>
            <person name="van Eijk R."/>
            <person name="Schleper C."/>
            <person name="Guy L."/>
            <person name="Ettema T.J."/>
        </authorList>
    </citation>
    <scope>NUCLEOTIDE SEQUENCE</scope>
</reference>
<dbReference type="EMBL" id="LAZR01044828">
    <property type="protein sequence ID" value="KKL03694.1"/>
    <property type="molecule type" value="Genomic_DNA"/>
</dbReference>
<proteinExistence type="predicted"/>
<comment type="caution">
    <text evidence="1">The sequence shown here is derived from an EMBL/GenBank/DDBJ whole genome shotgun (WGS) entry which is preliminary data.</text>
</comment>
<gene>
    <name evidence="1" type="ORF">LCGC14_2623600</name>
</gene>
<sequence>MNTGIKLLNPASNCTRIRNCIEDYVASIY</sequence>
<organism evidence="1">
    <name type="scientific">marine sediment metagenome</name>
    <dbReference type="NCBI Taxonomy" id="412755"/>
    <lineage>
        <taxon>unclassified sequences</taxon>
        <taxon>metagenomes</taxon>
        <taxon>ecological metagenomes</taxon>
    </lineage>
</organism>
<dbReference type="AlphaFoldDB" id="A0A0F9A2E1"/>
<accession>A0A0F9A2E1</accession>
<protein>
    <submittedName>
        <fullName evidence="1">Uncharacterized protein</fullName>
    </submittedName>
</protein>
<name>A0A0F9A2E1_9ZZZZ</name>
<feature type="non-terminal residue" evidence="1">
    <location>
        <position position="29"/>
    </location>
</feature>
<evidence type="ECO:0000313" key="1">
    <source>
        <dbReference type="EMBL" id="KKL03694.1"/>
    </source>
</evidence>